<feature type="coiled-coil region" evidence="1">
    <location>
        <begin position="453"/>
        <end position="497"/>
    </location>
</feature>
<dbReference type="RefSeq" id="WP_011939345.1">
    <property type="nucleotide sequence ID" value="NC_009483.1"/>
</dbReference>
<dbReference type="STRING" id="351605.Gura_2480"/>
<proteinExistence type="predicted"/>
<dbReference type="InterPro" id="IPR027417">
    <property type="entry name" value="P-loop_NTPase"/>
</dbReference>
<feature type="coiled-coil region" evidence="1">
    <location>
        <begin position="206"/>
        <end position="236"/>
    </location>
</feature>
<dbReference type="EMBL" id="CP000698">
    <property type="protein sequence ID" value="ABQ26658.1"/>
    <property type="molecule type" value="Genomic_DNA"/>
</dbReference>
<dbReference type="HOGENOM" id="CLU_024631_1_0_7"/>
<organism evidence="3 4">
    <name type="scientific">Geotalea uraniireducens (strain Rf4)</name>
    <name type="common">Geobacter uraniireducens</name>
    <dbReference type="NCBI Taxonomy" id="351605"/>
    <lineage>
        <taxon>Bacteria</taxon>
        <taxon>Pseudomonadati</taxon>
        <taxon>Thermodesulfobacteriota</taxon>
        <taxon>Desulfuromonadia</taxon>
        <taxon>Geobacterales</taxon>
        <taxon>Geobacteraceae</taxon>
        <taxon>Geotalea</taxon>
    </lineage>
</organism>
<evidence type="ECO:0000313" key="4">
    <source>
        <dbReference type="Proteomes" id="UP000006695"/>
    </source>
</evidence>
<protein>
    <submittedName>
        <fullName evidence="3">SMC domain protein</fullName>
    </submittedName>
</protein>
<sequence>MILERLILENFRQFKGRQELVFSDLRERNVTVVHAENGFGKTTLLKALVWCFYGRDGLMGIDGNPDDFERPDRIIHEGLALRAKDPLALTASVQITFKHDADRYVLTRQLSLAQQNLNPRQTTLSLEVMRNGQTFSLDRPQQRIQALIPDGISRFLFFNGERINYLAMERNSSQVTDAIHQMLGLDLLKITIDDLRHQNVRGKLRTEQKETTSEEKRELIEQLSRQEELIKEYIGQQDQTLANLKAINAELASVNDKLAANRVAHELQSKRIHLTREREELAGKRDEVTKRLSKLISDDGYTLLTSKLINRGCEIIAQLRSEGKIPARVLNTFLQELLEHSKCICTRSLAEGSPERAAVENLLTIAGDQDFNNAVGALDHAIGVIEGVGGQTQELLNQLKLERLELSRDIRERDEELEEIHQALGGKKDEEVNQLEEKFKSLHLDRDGQNAALGRIDGQIKAATVEIETLEAQIRQIADKEEAAARAQRRVDAVEDCINILTQILKAETEDLRPLLNAEIDSHFRKIMTKDYWAELTDNFTLRIRKRVAGGDGGADPVEIDAALSTGERTVTSLVFIASLVALAKRRSEIPTILRDLAGSTFPIAIDSPFGSLSIFREGVAKYIPELAPQVVLFVSPKQYDGEVEAVLSSSGRIGKRYYLTYYGPTMPEKAAPELIVEGQKIQQYFPLETDEYTEIVPL</sequence>
<gene>
    <name evidence="3" type="ordered locus">Gura_2480</name>
</gene>
<reference evidence="3 4" key="1">
    <citation type="submission" date="2007-05" db="EMBL/GenBank/DDBJ databases">
        <title>Complete sequence of Geobacter uraniireducens Rf4.</title>
        <authorList>
            <consortium name="US DOE Joint Genome Institute"/>
            <person name="Copeland A."/>
            <person name="Lucas S."/>
            <person name="Lapidus A."/>
            <person name="Barry K."/>
            <person name="Detter J.C."/>
            <person name="Glavina del Rio T."/>
            <person name="Hammon N."/>
            <person name="Israni S."/>
            <person name="Dalin E."/>
            <person name="Tice H."/>
            <person name="Pitluck S."/>
            <person name="Chertkov O."/>
            <person name="Brettin T."/>
            <person name="Bruce D."/>
            <person name="Han C."/>
            <person name="Schmutz J."/>
            <person name="Larimer F."/>
            <person name="Land M."/>
            <person name="Hauser L."/>
            <person name="Kyrpides N."/>
            <person name="Mikhailova N."/>
            <person name="Shelobolina E."/>
            <person name="Aklujkar M."/>
            <person name="Lovley D."/>
            <person name="Richardson P."/>
        </authorList>
    </citation>
    <scope>NUCLEOTIDE SEQUENCE [LARGE SCALE GENOMIC DNA]</scope>
    <source>
        <strain evidence="3 4">Rf4</strain>
    </source>
</reference>
<dbReference type="PANTHER" id="PTHR32114">
    <property type="entry name" value="ABC TRANSPORTER ABCH.3"/>
    <property type="match status" value="1"/>
</dbReference>
<keyword evidence="1" id="KW-0175">Coiled coil</keyword>
<dbReference type="AlphaFoldDB" id="A5G4E0"/>
<dbReference type="PANTHER" id="PTHR32114:SF2">
    <property type="entry name" value="ABC TRANSPORTER ABCH.3"/>
    <property type="match status" value="1"/>
</dbReference>
<dbReference type="Gene3D" id="3.40.50.300">
    <property type="entry name" value="P-loop containing nucleotide triphosphate hydrolases"/>
    <property type="match status" value="2"/>
</dbReference>
<name>A5G4E0_GEOUR</name>
<feature type="domain" description="Rad50/SbcC-type AAA" evidence="2">
    <location>
        <begin position="5"/>
        <end position="258"/>
    </location>
</feature>
<dbReference type="SUPFAM" id="SSF52540">
    <property type="entry name" value="P-loop containing nucleoside triphosphate hydrolases"/>
    <property type="match status" value="1"/>
</dbReference>
<dbReference type="Proteomes" id="UP000006695">
    <property type="component" value="Chromosome"/>
</dbReference>
<dbReference type="GO" id="GO:0006302">
    <property type="term" value="P:double-strand break repair"/>
    <property type="evidence" value="ECO:0007669"/>
    <property type="project" value="InterPro"/>
</dbReference>
<dbReference type="InterPro" id="IPR038729">
    <property type="entry name" value="Rad50/SbcC_AAA"/>
</dbReference>
<accession>A5G4E0</accession>
<evidence type="ECO:0000313" key="3">
    <source>
        <dbReference type="EMBL" id="ABQ26658.1"/>
    </source>
</evidence>
<evidence type="ECO:0000256" key="1">
    <source>
        <dbReference type="SAM" id="Coils"/>
    </source>
</evidence>
<evidence type="ECO:0000259" key="2">
    <source>
        <dbReference type="Pfam" id="PF13476"/>
    </source>
</evidence>
<dbReference type="GO" id="GO:0016887">
    <property type="term" value="F:ATP hydrolysis activity"/>
    <property type="evidence" value="ECO:0007669"/>
    <property type="project" value="InterPro"/>
</dbReference>
<dbReference type="Pfam" id="PF13476">
    <property type="entry name" value="AAA_23"/>
    <property type="match status" value="1"/>
</dbReference>
<dbReference type="OrthoDB" id="9795626at2"/>
<dbReference type="KEGG" id="gur:Gura_2480"/>
<keyword evidence="4" id="KW-1185">Reference proteome</keyword>